<dbReference type="GO" id="GO:0005506">
    <property type="term" value="F:iron ion binding"/>
    <property type="evidence" value="ECO:0007669"/>
    <property type="project" value="InterPro"/>
</dbReference>
<dbReference type="GO" id="GO:0020037">
    <property type="term" value="F:heme binding"/>
    <property type="evidence" value="ECO:0007669"/>
    <property type="project" value="InterPro"/>
</dbReference>
<gene>
    <name evidence="7" type="ORF">S03H2_56505</name>
</gene>
<accession>X1J0D7</accession>
<keyword evidence="4" id="KW-0249">Electron transport</keyword>
<evidence type="ECO:0000256" key="4">
    <source>
        <dbReference type="ARBA" id="ARBA00022982"/>
    </source>
</evidence>
<dbReference type="AlphaFoldDB" id="X1J0D7"/>
<dbReference type="InterPro" id="IPR008168">
    <property type="entry name" value="Cyt_C_IC"/>
</dbReference>
<organism evidence="7">
    <name type="scientific">marine sediment metagenome</name>
    <dbReference type="NCBI Taxonomy" id="412755"/>
    <lineage>
        <taxon>unclassified sequences</taxon>
        <taxon>metagenomes</taxon>
        <taxon>ecological metagenomes</taxon>
    </lineage>
</organism>
<dbReference type="Pfam" id="PF13442">
    <property type="entry name" value="Cytochrome_CBB3"/>
    <property type="match status" value="1"/>
</dbReference>
<dbReference type="EMBL" id="BARU01036149">
    <property type="protein sequence ID" value="GAH88156.1"/>
    <property type="molecule type" value="Genomic_DNA"/>
</dbReference>
<dbReference type="PRINTS" id="PR00605">
    <property type="entry name" value="CYTCHROMECIC"/>
</dbReference>
<dbReference type="InterPro" id="IPR051459">
    <property type="entry name" value="Cytochrome_c-type_DH"/>
</dbReference>
<evidence type="ECO:0000256" key="3">
    <source>
        <dbReference type="ARBA" id="ARBA00022723"/>
    </source>
</evidence>
<evidence type="ECO:0000256" key="5">
    <source>
        <dbReference type="ARBA" id="ARBA00023004"/>
    </source>
</evidence>
<dbReference type="PANTHER" id="PTHR35008">
    <property type="entry name" value="BLL4482 PROTEIN-RELATED"/>
    <property type="match status" value="1"/>
</dbReference>
<dbReference type="GO" id="GO:0009055">
    <property type="term" value="F:electron transfer activity"/>
    <property type="evidence" value="ECO:0007669"/>
    <property type="project" value="InterPro"/>
</dbReference>
<evidence type="ECO:0000256" key="1">
    <source>
        <dbReference type="ARBA" id="ARBA00022448"/>
    </source>
</evidence>
<dbReference type="SUPFAM" id="SSF46626">
    <property type="entry name" value="Cytochrome c"/>
    <property type="match status" value="1"/>
</dbReference>
<comment type="caution">
    <text evidence="7">The sequence shown here is derived from an EMBL/GenBank/DDBJ whole genome shotgun (WGS) entry which is preliminary data.</text>
</comment>
<proteinExistence type="predicted"/>
<sequence length="141" mass="14158">MRKRVLVAVLALAAFPAAAQDSAGGVVRAPKPVTGEQVYAQVCQACHMADAKGATGAGTIPALASNPRLAGAAYPITIVTGGKGAMPGFAGMLSNAQIAEAITYVRTHFGNSYAKPVTEADVAKFGKAPSAGGALREATIF</sequence>
<feature type="non-terminal residue" evidence="7">
    <location>
        <position position="141"/>
    </location>
</feature>
<evidence type="ECO:0000313" key="7">
    <source>
        <dbReference type="EMBL" id="GAH88156.1"/>
    </source>
</evidence>
<protein>
    <recommendedName>
        <fullName evidence="6">Cytochrome c domain-containing protein</fullName>
    </recommendedName>
</protein>
<feature type="domain" description="Cytochrome c" evidence="6">
    <location>
        <begin position="30"/>
        <end position="109"/>
    </location>
</feature>
<name>X1J0D7_9ZZZZ</name>
<keyword evidence="5" id="KW-0408">Iron</keyword>
<dbReference type="PANTHER" id="PTHR35008:SF9">
    <property type="entry name" value="CYTOCHROME C DOMAIN-CONTAINING PROTEIN"/>
    <property type="match status" value="1"/>
</dbReference>
<keyword evidence="2" id="KW-0349">Heme</keyword>
<dbReference type="PROSITE" id="PS51007">
    <property type="entry name" value="CYTC"/>
    <property type="match status" value="1"/>
</dbReference>
<keyword evidence="1" id="KW-0813">Transport</keyword>
<reference evidence="7" key="1">
    <citation type="journal article" date="2014" name="Front. Microbiol.">
        <title>High frequency of phylogenetically diverse reductive dehalogenase-homologous genes in deep subseafloor sedimentary metagenomes.</title>
        <authorList>
            <person name="Kawai M."/>
            <person name="Futagami T."/>
            <person name="Toyoda A."/>
            <person name="Takaki Y."/>
            <person name="Nishi S."/>
            <person name="Hori S."/>
            <person name="Arai W."/>
            <person name="Tsubouchi T."/>
            <person name="Morono Y."/>
            <person name="Uchiyama I."/>
            <person name="Ito T."/>
            <person name="Fujiyama A."/>
            <person name="Inagaki F."/>
            <person name="Takami H."/>
        </authorList>
    </citation>
    <scope>NUCLEOTIDE SEQUENCE</scope>
    <source>
        <strain evidence="7">Expedition CK06-06</strain>
    </source>
</reference>
<dbReference type="InterPro" id="IPR009056">
    <property type="entry name" value="Cyt_c-like_dom"/>
</dbReference>
<dbReference type="Gene3D" id="1.10.760.10">
    <property type="entry name" value="Cytochrome c-like domain"/>
    <property type="match status" value="1"/>
</dbReference>
<evidence type="ECO:0000259" key="6">
    <source>
        <dbReference type="PROSITE" id="PS51007"/>
    </source>
</evidence>
<dbReference type="InterPro" id="IPR036909">
    <property type="entry name" value="Cyt_c-like_dom_sf"/>
</dbReference>
<evidence type="ECO:0000256" key="2">
    <source>
        <dbReference type="ARBA" id="ARBA00022617"/>
    </source>
</evidence>
<keyword evidence="3" id="KW-0479">Metal-binding</keyword>